<proteinExistence type="predicted"/>
<protein>
    <submittedName>
        <fullName evidence="2">Uncharacterized protein</fullName>
    </submittedName>
</protein>
<reference evidence="3" key="1">
    <citation type="journal article" date="2016" name="Proc. Natl. Acad. Sci. U.S.A.">
        <title>Comparative genomics of biotechnologically important yeasts.</title>
        <authorList>
            <person name="Riley R."/>
            <person name="Haridas S."/>
            <person name="Wolfe K.H."/>
            <person name="Lopes M.R."/>
            <person name="Hittinger C.T."/>
            <person name="Goeker M."/>
            <person name="Salamov A.A."/>
            <person name="Wisecaver J.H."/>
            <person name="Long T.M."/>
            <person name="Calvey C.H."/>
            <person name="Aerts A.L."/>
            <person name="Barry K.W."/>
            <person name="Choi C."/>
            <person name="Clum A."/>
            <person name="Coughlan A.Y."/>
            <person name="Deshpande S."/>
            <person name="Douglass A.P."/>
            <person name="Hanson S.J."/>
            <person name="Klenk H.-P."/>
            <person name="LaButti K.M."/>
            <person name="Lapidus A."/>
            <person name="Lindquist E.A."/>
            <person name="Lipzen A.M."/>
            <person name="Meier-Kolthoff J.P."/>
            <person name="Ohm R.A."/>
            <person name="Otillar R.P."/>
            <person name="Pangilinan J.L."/>
            <person name="Peng Y."/>
            <person name="Rokas A."/>
            <person name="Rosa C.A."/>
            <person name="Scheuner C."/>
            <person name="Sibirny A.A."/>
            <person name="Slot J.C."/>
            <person name="Stielow J.B."/>
            <person name="Sun H."/>
            <person name="Kurtzman C.P."/>
            <person name="Blackwell M."/>
            <person name="Grigoriev I.V."/>
            <person name="Jeffries T.W."/>
        </authorList>
    </citation>
    <scope>NUCLEOTIDE SEQUENCE [LARGE SCALE GENOMIC DNA]</scope>
    <source>
        <strain evidence="3">NRRL Y-1626</strain>
    </source>
</reference>
<evidence type="ECO:0000313" key="3">
    <source>
        <dbReference type="Proteomes" id="UP000092321"/>
    </source>
</evidence>
<dbReference type="EMBL" id="LXPE01000026">
    <property type="protein sequence ID" value="OBA26045.1"/>
    <property type="molecule type" value="Genomic_DNA"/>
</dbReference>
<keyword evidence="3" id="KW-1185">Reference proteome</keyword>
<keyword evidence="1" id="KW-0175">Coiled coil</keyword>
<comment type="caution">
    <text evidence="2">The sequence shown here is derived from an EMBL/GenBank/DDBJ whole genome shotgun (WGS) entry which is preliminary data.</text>
</comment>
<sequence>MALGKKAPFTKFANYVGEELILSNKQAQRLANVQNNVQILRANNYFKNTDIGKIIQVKATIVQNKLLEDDYVKVIKSSKDVDYVLLAKYNELQKKLAANKIIKEKNLAIKQEEQLRAEALKALAKEAAEVKLEGSEENQKL</sequence>
<name>A0A1B7TBI8_9ASCO</name>
<organism evidence="2 3">
    <name type="scientific">Hanseniaspora valbyensis NRRL Y-1626</name>
    <dbReference type="NCBI Taxonomy" id="766949"/>
    <lineage>
        <taxon>Eukaryota</taxon>
        <taxon>Fungi</taxon>
        <taxon>Dikarya</taxon>
        <taxon>Ascomycota</taxon>
        <taxon>Saccharomycotina</taxon>
        <taxon>Saccharomycetes</taxon>
        <taxon>Saccharomycodales</taxon>
        <taxon>Saccharomycodaceae</taxon>
        <taxon>Hanseniaspora</taxon>
    </lineage>
</organism>
<feature type="coiled-coil region" evidence="1">
    <location>
        <begin position="102"/>
        <end position="130"/>
    </location>
</feature>
<gene>
    <name evidence="2" type="ORF">HANVADRAFT_3170</name>
</gene>
<accession>A0A1B7TBI8</accession>
<evidence type="ECO:0000313" key="2">
    <source>
        <dbReference type="EMBL" id="OBA26045.1"/>
    </source>
</evidence>
<dbReference type="OrthoDB" id="3972234at2759"/>
<dbReference type="AlphaFoldDB" id="A0A1B7TBI8"/>
<evidence type="ECO:0000256" key="1">
    <source>
        <dbReference type="SAM" id="Coils"/>
    </source>
</evidence>
<dbReference type="Proteomes" id="UP000092321">
    <property type="component" value="Unassembled WGS sequence"/>
</dbReference>